<reference evidence="1 2" key="1">
    <citation type="submission" date="2019-03" db="EMBL/GenBank/DDBJ databases">
        <title>First draft genome of Liparis tanakae, snailfish: a comprehensive survey of snailfish specific genes.</title>
        <authorList>
            <person name="Kim W."/>
            <person name="Song I."/>
            <person name="Jeong J.-H."/>
            <person name="Kim D."/>
            <person name="Kim S."/>
            <person name="Ryu S."/>
            <person name="Song J.Y."/>
            <person name="Lee S.K."/>
        </authorList>
    </citation>
    <scope>NUCLEOTIDE SEQUENCE [LARGE SCALE GENOMIC DNA]</scope>
    <source>
        <tissue evidence="1">Muscle</tissue>
    </source>
</reference>
<accession>A0A4Z2IQ05</accession>
<gene>
    <name evidence="1" type="ORF">EYF80_009763</name>
</gene>
<organism evidence="1 2">
    <name type="scientific">Liparis tanakae</name>
    <name type="common">Tanaka's snailfish</name>
    <dbReference type="NCBI Taxonomy" id="230148"/>
    <lineage>
        <taxon>Eukaryota</taxon>
        <taxon>Metazoa</taxon>
        <taxon>Chordata</taxon>
        <taxon>Craniata</taxon>
        <taxon>Vertebrata</taxon>
        <taxon>Euteleostomi</taxon>
        <taxon>Actinopterygii</taxon>
        <taxon>Neopterygii</taxon>
        <taxon>Teleostei</taxon>
        <taxon>Neoteleostei</taxon>
        <taxon>Acanthomorphata</taxon>
        <taxon>Eupercaria</taxon>
        <taxon>Perciformes</taxon>
        <taxon>Cottioidei</taxon>
        <taxon>Cottales</taxon>
        <taxon>Liparidae</taxon>
        <taxon>Liparis</taxon>
    </lineage>
</organism>
<protein>
    <submittedName>
        <fullName evidence="1">Uncharacterized protein</fullName>
    </submittedName>
</protein>
<evidence type="ECO:0000313" key="2">
    <source>
        <dbReference type="Proteomes" id="UP000314294"/>
    </source>
</evidence>
<dbReference type="AlphaFoldDB" id="A0A4Z2IQ05"/>
<comment type="caution">
    <text evidence="1">The sequence shown here is derived from an EMBL/GenBank/DDBJ whole genome shotgun (WGS) entry which is preliminary data.</text>
</comment>
<sequence length="92" mass="10672">MWSCLFDCSRFQQTDRRPVKVTRKQVGTEPFTVRKQSHPLRALPFSWRRSTRVVESSPRSTRPEKSQYVNTKLEMVDSSQSPDIISLTSGVQ</sequence>
<dbReference type="EMBL" id="SRLO01000059">
    <property type="protein sequence ID" value="TNN79946.1"/>
    <property type="molecule type" value="Genomic_DNA"/>
</dbReference>
<proteinExistence type="predicted"/>
<name>A0A4Z2IQ05_9TELE</name>
<keyword evidence="2" id="KW-1185">Reference proteome</keyword>
<evidence type="ECO:0000313" key="1">
    <source>
        <dbReference type="EMBL" id="TNN79946.1"/>
    </source>
</evidence>
<dbReference type="Proteomes" id="UP000314294">
    <property type="component" value="Unassembled WGS sequence"/>
</dbReference>